<dbReference type="Gene3D" id="2.60.40.1240">
    <property type="match status" value="1"/>
</dbReference>
<keyword evidence="1" id="KW-0732">Signal</keyword>
<accession>A0A1F4T736</accession>
<evidence type="ECO:0000313" key="2">
    <source>
        <dbReference type="EMBL" id="OGC28562.1"/>
    </source>
</evidence>
<organism evidence="2 3">
    <name type="scientific">candidate division WOR-1 bacterium RIFOXYC12_FULL_54_18</name>
    <dbReference type="NCBI Taxonomy" id="1802584"/>
    <lineage>
        <taxon>Bacteria</taxon>
        <taxon>Bacillati</taxon>
        <taxon>Saganbacteria</taxon>
    </lineage>
</organism>
<dbReference type="EMBL" id="MEUG01000001">
    <property type="protein sequence ID" value="OGC28562.1"/>
    <property type="molecule type" value="Genomic_DNA"/>
</dbReference>
<reference evidence="2 3" key="1">
    <citation type="journal article" date="2016" name="Nat. Commun.">
        <title>Thousands of microbial genomes shed light on interconnected biogeochemical processes in an aquifer system.</title>
        <authorList>
            <person name="Anantharaman K."/>
            <person name="Brown C.T."/>
            <person name="Hug L.A."/>
            <person name="Sharon I."/>
            <person name="Castelle C.J."/>
            <person name="Probst A.J."/>
            <person name="Thomas B.C."/>
            <person name="Singh A."/>
            <person name="Wilkins M.J."/>
            <person name="Karaoz U."/>
            <person name="Brodie E.L."/>
            <person name="Williams K.H."/>
            <person name="Hubbard S.S."/>
            <person name="Banfield J.F."/>
        </authorList>
    </citation>
    <scope>NUCLEOTIDE SEQUENCE [LARGE SCALE GENOMIC DNA]</scope>
</reference>
<name>A0A1F4T736_UNCSA</name>
<evidence type="ECO:0000313" key="3">
    <source>
        <dbReference type="Proteomes" id="UP000178602"/>
    </source>
</evidence>
<sequence length="323" mass="36121">MKIGKVWGLLLIAVVLVGFQFNAEAEKKKIVPAGGRNQLQGLQGKVGEWLANGTSKFKVISFEYPEAGPNGEKAGSGKKYIAIEVELVNNQKFTTSYGGPNGSLNLVDKDEQLFTTVYNVQKEDWRKREPSKRLLPGASLKVFYLAIVPQEYFPVRLVYVPGTKVPVYRINLTDEATPIASESQTKLQGREGKINEWLFNGTTKFKVYSVSYPETDPLGAKAPTGRKWVLVEVEIRNAHKYTSSFGGPNCVLTLIDQKGEAFDKVYHVKKADWRKREGPTRLIPAAGLKAWYASAINDDYLPIKMTFLTEPKVPLFEVDLQTK</sequence>
<dbReference type="InterPro" id="IPR029050">
    <property type="entry name" value="Immunoprotect_excell_Ig-like"/>
</dbReference>
<proteinExistence type="predicted"/>
<dbReference type="AlphaFoldDB" id="A0A1F4T736"/>
<dbReference type="Proteomes" id="UP000178602">
    <property type="component" value="Unassembled WGS sequence"/>
</dbReference>
<protein>
    <recommendedName>
        <fullName evidence="4">DUF4352 domain-containing protein</fullName>
    </recommendedName>
</protein>
<gene>
    <name evidence="2" type="ORF">A3K49_06325</name>
</gene>
<evidence type="ECO:0000256" key="1">
    <source>
        <dbReference type="ARBA" id="ARBA00022729"/>
    </source>
</evidence>
<evidence type="ECO:0008006" key="4">
    <source>
        <dbReference type="Google" id="ProtNLM"/>
    </source>
</evidence>
<comment type="caution">
    <text evidence="2">The sequence shown here is derived from an EMBL/GenBank/DDBJ whole genome shotgun (WGS) entry which is preliminary data.</text>
</comment>